<protein>
    <recommendedName>
        <fullName evidence="6">Ribosomal RNA small subunit methyltransferase I</fullName>
        <ecNumber evidence="6">2.1.1.198</ecNumber>
    </recommendedName>
    <alternativeName>
        <fullName evidence="6">16S rRNA 2'-O-ribose C1402 methyltransferase</fullName>
    </alternativeName>
    <alternativeName>
        <fullName evidence="6">rRNA (cytidine-2'-O-)-methyltransferase RsmI</fullName>
    </alternativeName>
</protein>
<dbReference type="InterPro" id="IPR018063">
    <property type="entry name" value="SAM_MeTrfase_RsmI_CS"/>
</dbReference>
<dbReference type="InterPro" id="IPR014777">
    <property type="entry name" value="4pyrrole_Mease_sub1"/>
</dbReference>
<dbReference type="GO" id="GO:0005737">
    <property type="term" value="C:cytoplasm"/>
    <property type="evidence" value="ECO:0007669"/>
    <property type="project" value="UniProtKB-SubCell"/>
</dbReference>
<dbReference type="RefSeq" id="WP_006418783.1">
    <property type="nucleotide sequence ID" value="NZ_AENN01000017.1"/>
</dbReference>
<dbReference type="InterPro" id="IPR035996">
    <property type="entry name" value="4pyrrol_Methylase_sf"/>
</dbReference>
<gene>
    <name evidence="6" type="primary">rsmI</name>
    <name evidence="8" type="ORF">HMPREF9257_0718</name>
</gene>
<comment type="function">
    <text evidence="6">Catalyzes the 2'-O-methylation of the ribose of cytidine 1402 (C1402) in 16S rRNA.</text>
</comment>
<dbReference type="PROSITE" id="PS01296">
    <property type="entry name" value="RSMI"/>
    <property type="match status" value="1"/>
</dbReference>
<reference evidence="8 9" key="1">
    <citation type="submission" date="2010-10" db="EMBL/GenBank/DDBJ databases">
        <authorList>
            <person name="Durkin A.S."/>
            <person name="Madupu R."/>
            <person name="Torralba M."/>
            <person name="Gillis M."/>
            <person name="Methe B."/>
            <person name="Sutton G."/>
            <person name="Nelson K.E."/>
        </authorList>
    </citation>
    <scope>NUCLEOTIDE SEQUENCE [LARGE SCALE GENOMIC DNA]</scope>
    <source>
        <strain evidence="8 9">ACS-139-V-Col8</strain>
    </source>
</reference>
<dbReference type="EMBL" id="AENN01000017">
    <property type="protein sequence ID" value="EFR30623.1"/>
    <property type="molecule type" value="Genomic_DNA"/>
</dbReference>
<keyword evidence="1 6" id="KW-0963">Cytoplasm</keyword>
<dbReference type="NCBIfam" id="TIGR00096">
    <property type="entry name" value="16S rRNA (cytidine(1402)-2'-O)-methyltransferase"/>
    <property type="match status" value="1"/>
</dbReference>
<dbReference type="Gene3D" id="3.40.1010.10">
    <property type="entry name" value="Cobalt-precorrin-4 Transmethylase, Domain 1"/>
    <property type="match status" value="1"/>
</dbReference>
<comment type="subcellular location">
    <subcellularLocation>
        <location evidence="6">Cytoplasm</location>
    </subcellularLocation>
</comment>
<dbReference type="PANTHER" id="PTHR46111">
    <property type="entry name" value="RIBOSOMAL RNA SMALL SUBUNIT METHYLTRANSFERASE I"/>
    <property type="match status" value="1"/>
</dbReference>
<name>E4KR06_9LACT</name>
<evidence type="ECO:0000256" key="3">
    <source>
        <dbReference type="ARBA" id="ARBA00022603"/>
    </source>
</evidence>
<evidence type="ECO:0000256" key="1">
    <source>
        <dbReference type="ARBA" id="ARBA00022490"/>
    </source>
</evidence>
<evidence type="ECO:0000256" key="2">
    <source>
        <dbReference type="ARBA" id="ARBA00022552"/>
    </source>
</evidence>
<accession>E4KR06</accession>
<evidence type="ECO:0000256" key="5">
    <source>
        <dbReference type="ARBA" id="ARBA00022691"/>
    </source>
</evidence>
<dbReference type="GO" id="GO:0070677">
    <property type="term" value="F:rRNA (cytosine-2'-O-)-methyltransferase activity"/>
    <property type="evidence" value="ECO:0007669"/>
    <property type="project" value="UniProtKB-UniRule"/>
</dbReference>
<dbReference type="PANTHER" id="PTHR46111:SF1">
    <property type="entry name" value="RIBOSOMAL RNA SMALL SUBUNIT METHYLTRANSFERASE I"/>
    <property type="match status" value="1"/>
</dbReference>
<dbReference type="AlphaFoldDB" id="E4KR06"/>
<keyword evidence="2 6" id="KW-0698">rRNA processing</keyword>
<dbReference type="InterPro" id="IPR008189">
    <property type="entry name" value="rRNA_ssu_MeTfrase_I"/>
</dbReference>
<dbReference type="STRING" id="908337.HMPREF9257_0718"/>
<dbReference type="PIRSF" id="PIRSF005917">
    <property type="entry name" value="MTase_YraL"/>
    <property type="match status" value="1"/>
</dbReference>
<proteinExistence type="inferred from homology"/>
<evidence type="ECO:0000313" key="9">
    <source>
        <dbReference type="Proteomes" id="UP000005990"/>
    </source>
</evidence>
<evidence type="ECO:0000313" key="8">
    <source>
        <dbReference type="EMBL" id="EFR30623.1"/>
    </source>
</evidence>
<dbReference type="FunFam" id="3.40.1010.10:FF:000007">
    <property type="entry name" value="Ribosomal RNA small subunit methyltransferase I"/>
    <property type="match status" value="1"/>
</dbReference>
<dbReference type="InterPro" id="IPR000878">
    <property type="entry name" value="4pyrrol_Mease"/>
</dbReference>
<dbReference type="Pfam" id="PF00590">
    <property type="entry name" value="TP_methylase"/>
    <property type="match status" value="1"/>
</dbReference>
<dbReference type="eggNOG" id="COG0313">
    <property type="taxonomic scope" value="Bacteria"/>
</dbReference>
<keyword evidence="4 6" id="KW-0808">Transferase</keyword>
<dbReference type="EC" id="2.1.1.198" evidence="6"/>
<evidence type="ECO:0000259" key="7">
    <source>
        <dbReference type="Pfam" id="PF00590"/>
    </source>
</evidence>
<keyword evidence="3 6" id="KW-0489">Methyltransferase</keyword>
<organism evidence="8 9">
    <name type="scientific">Eremococcus coleocola ACS-139-V-Col8</name>
    <dbReference type="NCBI Taxonomy" id="908337"/>
    <lineage>
        <taxon>Bacteria</taxon>
        <taxon>Bacillati</taxon>
        <taxon>Bacillota</taxon>
        <taxon>Bacilli</taxon>
        <taxon>Lactobacillales</taxon>
        <taxon>Aerococcaceae</taxon>
        <taxon>Eremococcus</taxon>
    </lineage>
</organism>
<dbReference type="InterPro" id="IPR014776">
    <property type="entry name" value="4pyrrole_Mease_sub2"/>
</dbReference>
<dbReference type="CDD" id="cd11648">
    <property type="entry name" value="RsmI"/>
    <property type="match status" value="1"/>
</dbReference>
<feature type="domain" description="Tetrapyrrole methylase" evidence="7">
    <location>
        <begin position="15"/>
        <end position="214"/>
    </location>
</feature>
<dbReference type="SUPFAM" id="SSF53790">
    <property type="entry name" value="Tetrapyrrole methylase"/>
    <property type="match status" value="1"/>
</dbReference>
<evidence type="ECO:0000256" key="6">
    <source>
        <dbReference type="HAMAP-Rule" id="MF_01877"/>
    </source>
</evidence>
<dbReference type="Proteomes" id="UP000005990">
    <property type="component" value="Unassembled WGS sequence"/>
</dbReference>
<dbReference type="Gene3D" id="3.30.950.10">
    <property type="entry name" value="Methyltransferase, Cobalt-precorrin-4 Transmethylase, Domain 2"/>
    <property type="match status" value="1"/>
</dbReference>
<dbReference type="OrthoDB" id="9809084at2"/>
<comment type="catalytic activity">
    <reaction evidence="6">
        <text>cytidine(1402) in 16S rRNA + S-adenosyl-L-methionine = 2'-O-methylcytidine(1402) in 16S rRNA + S-adenosyl-L-homocysteine + H(+)</text>
        <dbReference type="Rhea" id="RHEA:42924"/>
        <dbReference type="Rhea" id="RHEA-COMP:10285"/>
        <dbReference type="Rhea" id="RHEA-COMP:10286"/>
        <dbReference type="ChEBI" id="CHEBI:15378"/>
        <dbReference type="ChEBI" id="CHEBI:57856"/>
        <dbReference type="ChEBI" id="CHEBI:59789"/>
        <dbReference type="ChEBI" id="CHEBI:74495"/>
        <dbReference type="ChEBI" id="CHEBI:82748"/>
        <dbReference type="EC" id="2.1.1.198"/>
    </reaction>
</comment>
<comment type="similarity">
    <text evidence="6">Belongs to the methyltransferase superfamily. RsmI family.</text>
</comment>
<dbReference type="HAMAP" id="MF_01877">
    <property type="entry name" value="16SrRNA_methyltr_I"/>
    <property type="match status" value="1"/>
</dbReference>
<evidence type="ECO:0000256" key="4">
    <source>
        <dbReference type="ARBA" id="ARBA00022679"/>
    </source>
</evidence>
<sequence>MQIQQSYKDLSRGCLYLVPTPIGNLADMTYRAVKILKEIDYILAEDTRQTIKLLQYYDIEKPLKSFHDHSSEDRVAAICQEVGQGKRLALVSDAGMPLINDPGHPLVQALLADDLPVIALPGPNAALTGLVASGLEAASFTYWGFFPRHKSDQVRVLEAVGQAQATAIFYESPYRVKDLVKQVGQVLGPQTKMVIARELSKLYESFLRGTQTELATYLDQESLKGEIVVLIQGGHLANQVSDQVLLPYKEQVEMLMAQEGLLAKDAIKKVAKQRQVKKQDVYNAYHQIED</sequence>
<comment type="caution">
    <text evidence="8">The sequence shown here is derived from an EMBL/GenBank/DDBJ whole genome shotgun (WGS) entry which is preliminary data.</text>
</comment>
<keyword evidence="5 6" id="KW-0949">S-adenosyl-L-methionine</keyword>
<keyword evidence="9" id="KW-1185">Reference proteome</keyword>